<sequence>MSSHPTSSDTDVNQRPNIDKNTIHTCKSVNKSIGNIRIKSRAFTISRGSSSADMRLLSRLIVLFAFGSVLSLLVDSLQRSHHITRWPQSSRSDGLGSISSVFEYAFLMASAWRGGSGSLFSTAGWVPLSCGLSACLMGTLYPLLDQWLLSRQQVLGVRRDWSSALRCCGGFIGISYAASKLTLASSIHMSVTLALLALGLWYLFDRTIHGFVVSFIGAAIGTLVVSMLVQNGVYSFTQADLFGVRSWVPCILYTACICIGSIGRLL</sequence>
<evidence type="ECO:0000256" key="1">
    <source>
        <dbReference type="ARBA" id="ARBA00004477"/>
    </source>
</evidence>
<evidence type="ECO:0000313" key="9">
    <source>
        <dbReference type="EMBL" id="EGF81933.1"/>
    </source>
</evidence>
<keyword evidence="4" id="KW-0256">Endoplasmic reticulum</keyword>
<keyword evidence="10" id="KW-1185">Reference proteome</keyword>
<feature type="transmembrane region" description="Helical" evidence="8">
    <location>
        <begin position="246"/>
        <end position="265"/>
    </location>
</feature>
<dbReference type="GO" id="GO:0005783">
    <property type="term" value="C:endoplasmic reticulum"/>
    <property type="evidence" value="ECO:0000318"/>
    <property type="project" value="GO_Central"/>
</dbReference>
<dbReference type="InterPro" id="IPR025929">
    <property type="entry name" value="INSIG_fam"/>
</dbReference>
<dbReference type="OrthoDB" id="205546at2759"/>
<dbReference type="Pfam" id="PF07281">
    <property type="entry name" value="INSIG"/>
    <property type="match status" value="1"/>
</dbReference>
<evidence type="ECO:0000256" key="4">
    <source>
        <dbReference type="ARBA" id="ARBA00022824"/>
    </source>
</evidence>
<evidence type="ECO:0000256" key="8">
    <source>
        <dbReference type="SAM" id="Phobius"/>
    </source>
</evidence>
<comment type="subcellular location">
    <subcellularLocation>
        <location evidence="1">Endoplasmic reticulum membrane</location>
        <topology evidence="1">Multi-pass membrane protein</topology>
    </subcellularLocation>
</comment>
<feature type="compositionally biased region" description="Polar residues" evidence="7">
    <location>
        <begin position="1"/>
        <end position="16"/>
    </location>
</feature>
<dbReference type="EMBL" id="GL882881">
    <property type="protein sequence ID" value="EGF81933.1"/>
    <property type="molecule type" value="Genomic_DNA"/>
</dbReference>
<keyword evidence="3 8" id="KW-0812">Transmembrane</keyword>
<dbReference type="InParanoid" id="F4NY11"/>
<dbReference type="AlphaFoldDB" id="F4NY11"/>
<dbReference type="STRING" id="684364.F4NY11"/>
<name>F4NY11_BATDJ</name>
<evidence type="ECO:0000256" key="5">
    <source>
        <dbReference type="ARBA" id="ARBA00022989"/>
    </source>
</evidence>
<protein>
    <submittedName>
        <fullName evidence="9">Uncharacterized protein</fullName>
    </submittedName>
</protein>
<evidence type="ECO:0000256" key="3">
    <source>
        <dbReference type="ARBA" id="ARBA00022692"/>
    </source>
</evidence>
<accession>F4NY11</accession>
<dbReference type="GO" id="GO:0016126">
    <property type="term" value="P:sterol biosynthetic process"/>
    <property type="evidence" value="ECO:0000318"/>
    <property type="project" value="GO_Central"/>
</dbReference>
<evidence type="ECO:0000313" key="10">
    <source>
        <dbReference type="Proteomes" id="UP000007241"/>
    </source>
</evidence>
<feature type="transmembrane region" description="Helical" evidence="8">
    <location>
        <begin position="124"/>
        <end position="144"/>
    </location>
</feature>
<dbReference type="GO" id="GO:0005789">
    <property type="term" value="C:endoplasmic reticulum membrane"/>
    <property type="evidence" value="ECO:0007669"/>
    <property type="project" value="UniProtKB-SubCell"/>
</dbReference>
<dbReference type="OMA" id="ENHTWSC"/>
<gene>
    <name evidence="9" type="ORF">BATDEDRAFT_23680</name>
</gene>
<feature type="transmembrane region" description="Helical" evidence="8">
    <location>
        <begin position="211"/>
        <end position="234"/>
    </location>
</feature>
<dbReference type="RefSeq" id="XP_006677345.1">
    <property type="nucleotide sequence ID" value="XM_006677282.1"/>
</dbReference>
<feature type="transmembrane region" description="Helical" evidence="8">
    <location>
        <begin position="187"/>
        <end position="204"/>
    </location>
</feature>
<dbReference type="PANTHER" id="PTHR15301:SF3">
    <property type="entry name" value="PROTEIN NSG1-RELATED"/>
    <property type="match status" value="1"/>
</dbReference>
<evidence type="ECO:0000256" key="7">
    <source>
        <dbReference type="SAM" id="MobiDB-lite"/>
    </source>
</evidence>
<organism evidence="9 10">
    <name type="scientific">Batrachochytrium dendrobatidis (strain JAM81 / FGSC 10211)</name>
    <name type="common">Frog chytrid fungus</name>
    <dbReference type="NCBI Taxonomy" id="684364"/>
    <lineage>
        <taxon>Eukaryota</taxon>
        <taxon>Fungi</taxon>
        <taxon>Fungi incertae sedis</taxon>
        <taxon>Chytridiomycota</taxon>
        <taxon>Chytridiomycota incertae sedis</taxon>
        <taxon>Chytridiomycetes</taxon>
        <taxon>Rhizophydiales</taxon>
        <taxon>Rhizophydiales incertae sedis</taxon>
        <taxon>Batrachochytrium</taxon>
    </lineage>
</organism>
<feature type="region of interest" description="Disordered" evidence="7">
    <location>
        <begin position="1"/>
        <end position="20"/>
    </location>
</feature>
<dbReference type="HOGENOM" id="CLU_092922_0_0_1"/>
<feature type="transmembrane region" description="Helical" evidence="8">
    <location>
        <begin position="95"/>
        <end position="112"/>
    </location>
</feature>
<evidence type="ECO:0000256" key="6">
    <source>
        <dbReference type="ARBA" id="ARBA00023136"/>
    </source>
</evidence>
<feature type="transmembrane region" description="Helical" evidence="8">
    <location>
        <begin position="56"/>
        <end position="74"/>
    </location>
</feature>
<dbReference type="Proteomes" id="UP000007241">
    <property type="component" value="Unassembled WGS sequence"/>
</dbReference>
<proteinExistence type="inferred from homology"/>
<comment type="similarity">
    <text evidence="2">Belongs to the INSIG family.</text>
</comment>
<evidence type="ECO:0000256" key="2">
    <source>
        <dbReference type="ARBA" id="ARBA00007475"/>
    </source>
</evidence>
<keyword evidence="6 8" id="KW-0472">Membrane</keyword>
<reference evidence="9 10" key="1">
    <citation type="submission" date="2009-12" db="EMBL/GenBank/DDBJ databases">
        <title>The draft genome of Batrachochytrium dendrobatidis.</title>
        <authorList>
            <consortium name="US DOE Joint Genome Institute (JGI-PGF)"/>
            <person name="Kuo A."/>
            <person name="Salamov A."/>
            <person name="Schmutz J."/>
            <person name="Lucas S."/>
            <person name="Pitluck S."/>
            <person name="Rosenblum E."/>
            <person name="Stajich J."/>
            <person name="Eisen M."/>
            <person name="Grigoriev I.V."/>
        </authorList>
    </citation>
    <scope>NUCLEOTIDE SEQUENCE [LARGE SCALE GENOMIC DNA]</scope>
    <source>
        <strain evidence="10">JAM81 / FGSC 10211</strain>
    </source>
</reference>
<dbReference type="GeneID" id="18238276"/>
<dbReference type="PANTHER" id="PTHR15301">
    <property type="entry name" value="INSULIN-INDUCED GENE 1"/>
    <property type="match status" value="1"/>
</dbReference>
<keyword evidence="5 8" id="KW-1133">Transmembrane helix</keyword>